<comment type="caution">
    <text evidence="3">The sequence shown here is derived from an EMBL/GenBank/DDBJ whole genome shotgun (WGS) entry which is preliminary data.</text>
</comment>
<dbReference type="InterPro" id="IPR011600">
    <property type="entry name" value="Pept_C14_caspase"/>
</dbReference>
<dbReference type="RefSeq" id="WP_008616230.1">
    <property type="nucleotide sequence ID" value="NZ_AONQ01000017.1"/>
</dbReference>
<feature type="region of interest" description="Disordered" evidence="1">
    <location>
        <begin position="208"/>
        <end position="282"/>
    </location>
</feature>
<dbReference type="Pfam" id="PF00656">
    <property type="entry name" value="Peptidase_C14"/>
    <property type="match status" value="1"/>
</dbReference>
<dbReference type="InterPro" id="IPR029030">
    <property type="entry name" value="Caspase-like_dom_sf"/>
</dbReference>
<evidence type="ECO:0000313" key="4">
    <source>
        <dbReference type="Proteomes" id="UP000011744"/>
    </source>
</evidence>
<evidence type="ECO:0000256" key="1">
    <source>
        <dbReference type="SAM" id="MobiDB-lite"/>
    </source>
</evidence>
<reference evidence="3 4" key="1">
    <citation type="journal article" date="2014" name="Genome Announc.">
        <title>Draft Genome Sequence of Magnetospirillum sp. Strain SO-1, a Freshwater Magnetotactic Bacterium Isolated from the Ol'khovka River, Russia.</title>
        <authorList>
            <person name="Grouzdev D.S."/>
            <person name="Dziuba M.V."/>
            <person name="Sukhacheva M.S."/>
            <person name="Mardanov A.V."/>
            <person name="Beletskiy A.V."/>
            <person name="Kuznetsov B.B."/>
            <person name="Skryabin K.G."/>
        </authorList>
    </citation>
    <scope>NUCLEOTIDE SEQUENCE [LARGE SCALE GENOMIC DNA]</scope>
    <source>
        <strain evidence="3 4">SO-1</strain>
    </source>
</reference>
<dbReference type="OrthoDB" id="7313965at2"/>
<sequence length="530" mass="55683">MRKLAVPILLLALGGCATKVESSGNLQVCRNGRCAPAGETMTRADLVAALHGLFRDSAGAPIGLCEAAGSACKDRNVSFYVQGGPIPGLASIDAADAAGISLDRDQGTIRLSLTYRASFLGVPTACGASETVVTVASLTDVRIESGNFYCNWLLVGNVVANSHYAVERIDLDTGKLTGRYSMGTVGLLVVGGGKGEFLLDFKRQPATAVAAAPPSSPSPPPAPSPPAPIPQSRPESPPLSPSPPMAVRPATAAPPPIPEGFATTPPVTRFPRGPERPDDVAVVIGNGDYSRQGRDIPNIRPAYADAEGARLLAVQALGIREGNVIFLRDATGAQMTRIFGSERDHRGQLFDWVKAGKSRVYVYYAGHGAPGARGNGPYLVPSDADVARIELNGYPLKTLYDNLGKLPADSVTLVLEACFSGLSPAGSVLGQASPVFFEVKSPEVPANLTVISAGAANQMASWEQDGSDGLFTKYYLLGMSGKADAAPYGNGDGKVGLDEMDRYLKDTMTYWARRYYGRDQNAQIIRGSGR</sequence>
<accession>M2YBM5</accession>
<feature type="compositionally biased region" description="Pro residues" evidence="1">
    <location>
        <begin position="214"/>
        <end position="258"/>
    </location>
</feature>
<dbReference type="Proteomes" id="UP000011744">
    <property type="component" value="Unassembled WGS sequence"/>
</dbReference>
<gene>
    <name evidence="3" type="ORF">H261_08013</name>
</gene>
<dbReference type="GO" id="GO:0004197">
    <property type="term" value="F:cysteine-type endopeptidase activity"/>
    <property type="evidence" value="ECO:0007669"/>
    <property type="project" value="InterPro"/>
</dbReference>
<dbReference type="SUPFAM" id="SSF52129">
    <property type="entry name" value="Caspase-like"/>
    <property type="match status" value="1"/>
</dbReference>
<dbReference type="GO" id="GO:0006508">
    <property type="term" value="P:proteolysis"/>
    <property type="evidence" value="ECO:0007669"/>
    <property type="project" value="InterPro"/>
</dbReference>
<evidence type="ECO:0000313" key="3">
    <source>
        <dbReference type="EMBL" id="EME70411.1"/>
    </source>
</evidence>
<name>M2YBM5_9PROT</name>
<dbReference type="EMBL" id="AONQ01000017">
    <property type="protein sequence ID" value="EME70411.1"/>
    <property type="molecule type" value="Genomic_DNA"/>
</dbReference>
<dbReference type="eggNOG" id="COG4249">
    <property type="taxonomic scope" value="Bacteria"/>
</dbReference>
<keyword evidence="4" id="KW-1185">Reference proteome</keyword>
<organism evidence="3 4">
    <name type="scientific">Paramagnetospirillum caucaseum</name>
    <dbReference type="NCBI Taxonomy" id="1244869"/>
    <lineage>
        <taxon>Bacteria</taxon>
        <taxon>Pseudomonadati</taxon>
        <taxon>Pseudomonadota</taxon>
        <taxon>Alphaproteobacteria</taxon>
        <taxon>Rhodospirillales</taxon>
        <taxon>Magnetospirillaceae</taxon>
        <taxon>Paramagnetospirillum</taxon>
    </lineage>
</organism>
<proteinExistence type="predicted"/>
<dbReference type="PATRIC" id="fig|1244869.3.peg.1620"/>
<feature type="domain" description="Peptidase C14 caspase" evidence="2">
    <location>
        <begin position="280"/>
        <end position="473"/>
    </location>
</feature>
<dbReference type="AlphaFoldDB" id="M2YBM5"/>
<dbReference type="Gene3D" id="3.40.50.1460">
    <property type="match status" value="1"/>
</dbReference>
<evidence type="ECO:0000259" key="2">
    <source>
        <dbReference type="Pfam" id="PF00656"/>
    </source>
</evidence>
<dbReference type="PROSITE" id="PS51257">
    <property type="entry name" value="PROKAR_LIPOPROTEIN"/>
    <property type="match status" value="1"/>
</dbReference>
<protein>
    <recommendedName>
        <fullName evidence="2">Peptidase C14 caspase domain-containing protein</fullName>
    </recommendedName>
</protein>
<dbReference type="STRING" id="1244869.H261_08013"/>